<accession>F2NIJ1</accession>
<evidence type="ECO:0000256" key="7">
    <source>
        <dbReference type="ARBA" id="ARBA00022801"/>
    </source>
</evidence>
<reference evidence="17" key="2">
    <citation type="submission" date="2011-03" db="EMBL/GenBank/DDBJ databases">
        <title>The complete genome of Desulfobacca acetoxidans DSM 11109.</title>
        <authorList>
            <consortium name="US DOE Joint Genome Institute (JGI-PGF)"/>
            <person name="Lucas S."/>
            <person name="Copeland A."/>
            <person name="Lapidus A."/>
            <person name="Bruce D."/>
            <person name="Goodwin L."/>
            <person name="Pitluck S."/>
            <person name="Peters L."/>
            <person name="Kyrpides N."/>
            <person name="Mavromatis K."/>
            <person name="Ivanova N."/>
            <person name="Ovchinnikova G."/>
            <person name="Teshima H."/>
            <person name="Detter J.C."/>
            <person name="Han C."/>
            <person name="Land M."/>
            <person name="Hauser L."/>
            <person name="Markowitz V."/>
            <person name="Cheng J.-F."/>
            <person name="Hugenholtz P."/>
            <person name="Woyke T."/>
            <person name="Wu D."/>
            <person name="Spring S."/>
            <person name="Schueler E."/>
            <person name="Brambilla E."/>
            <person name="Klenk H.-P."/>
            <person name="Eisen J.A."/>
        </authorList>
    </citation>
    <scope>NUCLEOTIDE SEQUENCE [LARGE SCALE GENOMIC DNA]</scope>
    <source>
        <strain evidence="17">ATCC 700848 / DSM 11109 / ASRB2</strain>
    </source>
</reference>
<dbReference type="PROSITE" id="PS00903">
    <property type="entry name" value="CYT_DCMP_DEAMINASES_1"/>
    <property type="match status" value="1"/>
</dbReference>
<dbReference type="GO" id="GO:0055086">
    <property type="term" value="P:nucleobase-containing small molecule metabolic process"/>
    <property type="evidence" value="ECO:0007669"/>
    <property type="project" value="UniProtKB-ARBA"/>
</dbReference>
<name>F2NIJ1_DESAR</name>
<protein>
    <recommendedName>
        <fullName evidence="5 14">Cytidine deaminase</fullName>
        <ecNumber evidence="4 14">3.5.4.5</ecNumber>
    </recommendedName>
    <alternativeName>
        <fullName evidence="9 14">Cytidine aminohydrolase</fullName>
    </alternativeName>
</protein>
<evidence type="ECO:0000256" key="1">
    <source>
        <dbReference type="ARBA" id="ARBA00001947"/>
    </source>
</evidence>
<keyword evidence="7 14" id="KW-0378">Hydrolase</keyword>
<evidence type="ECO:0000256" key="13">
    <source>
        <dbReference type="PIRSR" id="PIRSR606262-3"/>
    </source>
</evidence>
<dbReference type="PANTHER" id="PTHR11644">
    <property type="entry name" value="CYTIDINE DEAMINASE"/>
    <property type="match status" value="1"/>
</dbReference>
<comment type="catalytic activity">
    <reaction evidence="10 14">
        <text>2'-deoxycytidine + H2O + H(+) = 2'-deoxyuridine + NH4(+)</text>
        <dbReference type="Rhea" id="RHEA:13433"/>
        <dbReference type="ChEBI" id="CHEBI:15377"/>
        <dbReference type="ChEBI" id="CHEBI:15378"/>
        <dbReference type="ChEBI" id="CHEBI:15698"/>
        <dbReference type="ChEBI" id="CHEBI:16450"/>
        <dbReference type="ChEBI" id="CHEBI:28938"/>
        <dbReference type="EC" id="3.5.4.5"/>
    </reaction>
</comment>
<organism evidence="16 17">
    <name type="scientific">Desulfobacca acetoxidans (strain ATCC 700848 / DSM 11109 / ASRB2)</name>
    <dbReference type="NCBI Taxonomy" id="880072"/>
    <lineage>
        <taxon>Bacteria</taxon>
        <taxon>Pseudomonadati</taxon>
        <taxon>Thermodesulfobacteriota</taxon>
        <taxon>Desulfobaccia</taxon>
        <taxon>Desulfobaccales</taxon>
        <taxon>Desulfobaccaceae</taxon>
        <taxon>Desulfobacca</taxon>
    </lineage>
</organism>
<feature type="active site" description="Proton donor" evidence="12">
    <location>
        <position position="60"/>
    </location>
</feature>
<comment type="cofactor">
    <cofactor evidence="1 13 14">
        <name>Zn(2+)</name>
        <dbReference type="ChEBI" id="CHEBI:29105"/>
    </cofactor>
</comment>
<sequence>MLDKPLIHTLMAAARQAREAAYAPYSGDFRVGAAVLTGDGQVFTGCNVENASFGASMCAERVAIFAAVAAGQRQLTALVVIADTPQPIPPCGLCRQVLAEFAPACQVIMANTKGDYQVATMEQLLPYPFEFRQP</sequence>
<feature type="binding site" evidence="13">
    <location>
        <position position="94"/>
    </location>
    <ligand>
        <name>Zn(2+)</name>
        <dbReference type="ChEBI" id="CHEBI:29105"/>
        <note>catalytic</note>
    </ligand>
</feature>
<dbReference type="GO" id="GO:0004126">
    <property type="term" value="F:cytidine deaminase activity"/>
    <property type="evidence" value="ECO:0007669"/>
    <property type="project" value="UniProtKB-UniRule"/>
</dbReference>
<dbReference type="NCBIfam" id="NF004064">
    <property type="entry name" value="PRK05578.1"/>
    <property type="match status" value="1"/>
</dbReference>
<evidence type="ECO:0000256" key="8">
    <source>
        <dbReference type="ARBA" id="ARBA00022833"/>
    </source>
</evidence>
<evidence type="ECO:0000313" key="17">
    <source>
        <dbReference type="Proteomes" id="UP000000483"/>
    </source>
</evidence>
<keyword evidence="17" id="KW-1185">Reference proteome</keyword>
<comment type="catalytic activity">
    <reaction evidence="11 14">
        <text>cytidine + H2O + H(+) = uridine + NH4(+)</text>
        <dbReference type="Rhea" id="RHEA:16069"/>
        <dbReference type="ChEBI" id="CHEBI:15377"/>
        <dbReference type="ChEBI" id="CHEBI:15378"/>
        <dbReference type="ChEBI" id="CHEBI:16704"/>
        <dbReference type="ChEBI" id="CHEBI:17562"/>
        <dbReference type="ChEBI" id="CHEBI:28938"/>
        <dbReference type="EC" id="3.5.4.5"/>
    </reaction>
</comment>
<keyword evidence="6 13" id="KW-0479">Metal-binding</keyword>
<dbReference type="InterPro" id="IPR002125">
    <property type="entry name" value="CMP_dCMP_dom"/>
</dbReference>
<comment type="similarity">
    <text evidence="3 14">Belongs to the cytidine and deoxycytidylate deaminase family.</text>
</comment>
<evidence type="ECO:0000256" key="9">
    <source>
        <dbReference type="ARBA" id="ARBA00032005"/>
    </source>
</evidence>
<dbReference type="Gene3D" id="3.40.140.10">
    <property type="entry name" value="Cytidine Deaminase, domain 2"/>
    <property type="match status" value="1"/>
</dbReference>
<evidence type="ECO:0000256" key="2">
    <source>
        <dbReference type="ARBA" id="ARBA00003949"/>
    </source>
</evidence>
<dbReference type="RefSeq" id="WP_013707502.1">
    <property type="nucleotide sequence ID" value="NC_015388.1"/>
</dbReference>
<dbReference type="KEGG" id="dao:Desac_2575"/>
<dbReference type="SUPFAM" id="SSF53927">
    <property type="entry name" value="Cytidine deaminase-like"/>
    <property type="match status" value="1"/>
</dbReference>
<evidence type="ECO:0000256" key="12">
    <source>
        <dbReference type="PIRSR" id="PIRSR606262-1"/>
    </source>
</evidence>
<feature type="domain" description="CMP/dCMP-type deaminase" evidence="15">
    <location>
        <begin position="5"/>
        <end position="132"/>
    </location>
</feature>
<dbReference type="EC" id="3.5.4.5" evidence="4 14"/>
<evidence type="ECO:0000256" key="14">
    <source>
        <dbReference type="RuleBase" id="RU364006"/>
    </source>
</evidence>
<evidence type="ECO:0000256" key="11">
    <source>
        <dbReference type="ARBA" id="ARBA00049558"/>
    </source>
</evidence>
<comment type="function">
    <text evidence="2 14">This enzyme scavenges exogenous and endogenous cytidine and 2'-deoxycytidine for UMP synthesis.</text>
</comment>
<dbReference type="InterPro" id="IPR050202">
    <property type="entry name" value="Cyt/Deoxycyt_deaminase"/>
</dbReference>
<dbReference type="AlphaFoldDB" id="F2NIJ1"/>
<dbReference type="GO" id="GO:0005829">
    <property type="term" value="C:cytosol"/>
    <property type="evidence" value="ECO:0007669"/>
    <property type="project" value="TreeGrafter"/>
</dbReference>
<feature type="binding site" evidence="13">
    <location>
        <position position="58"/>
    </location>
    <ligand>
        <name>Zn(2+)</name>
        <dbReference type="ChEBI" id="CHEBI:29105"/>
        <note>catalytic</note>
    </ligand>
</feature>
<dbReference type="GO" id="GO:0008270">
    <property type="term" value="F:zinc ion binding"/>
    <property type="evidence" value="ECO:0007669"/>
    <property type="project" value="UniProtKB-UniRule"/>
</dbReference>
<dbReference type="CDD" id="cd01283">
    <property type="entry name" value="cytidine_deaminase"/>
    <property type="match status" value="1"/>
</dbReference>
<proteinExistence type="inferred from homology"/>
<dbReference type="EMBL" id="CP002629">
    <property type="protein sequence ID" value="AEB10393.1"/>
    <property type="molecule type" value="Genomic_DNA"/>
</dbReference>
<evidence type="ECO:0000256" key="10">
    <source>
        <dbReference type="ARBA" id="ARBA00049252"/>
    </source>
</evidence>
<reference evidence="16 17" key="1">
    <citation type="journal article" date="2011" name="Stand. Genomic Sci.">
        <title>Complete genome sequence of the acetate-degrading sulfate reducer Desulfobacca acetoxidans type strain (ASRB2).</title>
        <authorList>
            <person name="Goker M."/>
            <person name="Teshima H."/>
            <person name="Lapidus A."/>
            <person name="Nolan M."/>
            <person name="Lucas S."/>
            <person name="Hammon N."/>
            <person name="Deshpande S."/>
            <person name="Cheng J.F."/>
            <person name="Tapia R."/>
            <person name="Han C."/>
            <person name="Goodwin L."/>
            <person name="Pitluck S."/>
            <person name="Huntemann M."/>
            <person name="Liolios K."/>
            <person name="Ivanova N."/>
            <person name="Pagani I."/>
            <person name="Mavromatis K."/>
            <person name="Ovchinikova G."/>
            <person name="Pati A."/>
            <person name="Chen A."/>
            <person name="Palaniappan K."/>
            <person name="Land M."/>
            <person name="Hauser L."/>
            <person name="Brambilla E.M."/>
            <person name="Rohde M."/>
            <person name="Spring S."/>
            <person name="Detter J.C."/>
            <person name="Woyke T."/>
            <person name="Bristow J."/>
            <person name="Eisen J.A."/>
            <person name="Markowitz V."/>
            <person name="Hugenholtz P."/>
            <person name="Kyrpides N.C."/>
            <person name="Klenk H.P."/>
        </authorList>
    </citation>
    <scope>NUCLEOTIDE SEQUENCE [LARGE SCALE GENOMIC DNA]</scope>
    <source>
        <strain evidence="17">ATCC 700848 / DSM 11109 / ASRB2</strain>
    </source>
</reference>
<keyword evidence="8 13" id="KW-0862">Zinc</keyword>
<dbReference type="GO" id="GO:0042802">
    <property type="term" value="F:identical protein binding"/>
    <property type="evidence" value="ECO:0007669"/>
    <property type="project" value="UniProtKB-ARBA"/>
</dbReference>
<gene>
    <name evidence="16" type="ordered locus">Desac_2575</name>
</gene>
<dbReference type="InterPro" id="IPR006262">
    <property type="entry name" value="Cyt_deam_tetra"/>
</dbReference>
<evidence type="ECO:0000256" key="4">
    <source>
        <dbReference type="ARBA" id="ARBA00012783"/>
    </source>
</evidence>
<dbReference type="Proteomes" id="UP000000483">
    <property type="component" value="Chromosome"/>
</dbReference>
<evidence type="ECO:0000259" key="15">
    <source>
        <dbReference type="PROSITE" id="PS51747"/>
    </source>
</evidence>
<evidence type="ECO:0000256" key="6">
    <source>
        <dbReference type="ARBA" id="ARBA00022723"/>
    </source>
</evidence>
<dbReference type="FunFam" id="3.40.140.10:FF:000008">
    <property type="entry name" value="Cytidine deaminase"/>
    <property type="match status" value="1"/>
</dbReference>
<evidence type="ECO:0000256" key="5">
    <source>
        <dbReference type="ARBA" id="ARBA00018266"/>
    </source>
</evidence>
<dbReference type="HOGENOM" id="CLU_097262_0_1_7"/>
<dbReference type="PROSITE" id="PS51747">
    <property type="entry name" value="CYT_DCMP_DEAMINASES_2"/>
    <property type="match status" value="1"/>
</dbReference>
<dbReference type="GO" id="GO:0072527">
    <property type="term" value="P:pyrimidine-containing compound metabolic process"/>
    <property type="evidence" value="ECO:0007669"/>
    <property type="project" value="UniProtKB-ARBA"/>
</dbReference>
<evidence type="ECO:0000313" key="16">
    <source>
        <dbReference type="EMBL" id="AEB10393.1"/>
    </source>
</evidence>
<dbReference type="PANTHER" id="PTHR11644:SF2">
    <property type="entry name" value="CYTIDINE DEAMINASE"/>
    <property type="match status" value="1"/>
</dbReference>
<dbReference type="NCBIfam" id="TIGR01354">
    <property type="entry name" value="cyt_deam_tetra"/>
    <property type="match status" value="1"/>
</dbReference>
<feature type="binding site" evidence="13">
    <location>
        <position position="91"/>
    </location>
    <ligand>
        <name>Zn(2+)</name>
        <dbReference type="ChEBI" id="CHEBI:29105"/>
        <note>catalytic</note>
    </ligand>
</feature>
<dbReference type="Pfam" id="PF00383">
    <property type="entry name" value="dCMP_cyt_deam_1"/>
    <property type="match status" value="1"/>
</dbReference>
<dbReference type="STRING" id="880072.Desac_2575"/>
<evidence type="ECO:0000256" key="3">
    <source>
        <dbReference type="ARBA" id="ARBA00006576"/>
    </source>
</evidence>
<dbReference type="InterPro" id="IPR016193">
    <property type="entry name" value="Cytidine_deaminase-like"/>
</dbReference>
<dbReference type="InterPro" id="IPR016192">
    <property type="entry name" value="APOBEC/CMP_deaminase_Zn-bd"/>
</dbReference>
<dbReference type="eggNOG" id="COG0295">
    <property type="taxonomic scope" value="Bacteria"/>
</dbReference>